<dbReference type="RefSeq" id="WP_315673189.1">
    <property type="nucleotide sequence ID" value="NZ_CACRTU010000009.1"/>
</dbReference>
<accession>A0A6N3A2Z2</accession>
<gene>
    <name evidence="1" type="ORF">CBLFYP62_00876</name>
</gene>
<reference evidence="1" key="1">
    <citation type="submission" date="2019-11" db="EMBL/GenBank/DDBJ databases">
        <authorList>
            <person name="Feng L."/>
        </authorList>
    </citation>
    <scope>NUCLEOTIDE SEQUENCE</scope>
    <source>
        <strain evidence="1">CButyricumLFYP62</strain>
    </source>
</reference>
<name>A0A6N3A2Z2_CLOBU</name>
<dbReference type="EMBL" id="CACRTU010000009">
    <property type="protein sequence ID" value="VYT84306.1"/>
    <property type="molecule type" value="Genomic_DNA"/>
</dbReference>
<evidence type="ECO:0000313" key="1">
    <source>
        <dbReference type="EMBL" id="VYT84306.1"/>
    </source>
</evidence>
<protein>
    <submittedName>
        <fullName evidence="1">Uncharacterized protein</fullName>
    </submittedName>
</protein>
<sequence length="183" mass="21613">MALATIKYGKNNIVNNEIIMERKVSPNIYHNTKLLLQLYSKVLWRINNSIQEIDDEYYETSGRRLDELLYSLVEVDPYISQARLESRLQSIEDSKSIIEIIDKTLSMLKSYPDNGERYYTLIYKIYITPCRHSENEVIEYLCCSRATYYREKKKAINLLGTILWGYLFPNMVQALKTIDMIQD</sequence>
<dbReference type="AlphaFoldDB" id="A0A6N3A2Z2"/>
<organism evidence="1">
    <name type="scientific">Clostridium butyricum</name>
    <dbReference type="NCBI Taxonomy" id="1492"/>
    <lineage>
        <taxon>Bacteria</taxon>
        <taxon>Bacillati</taxon>
        <taxon>Bacillota</taxon>
        <taxon>Clostridia</taxon>
        <taxon>Eubacteriales</taxon>
        <taxon>Clostridiaceae</taxon>
        <taxon>Clostridium</taxon>
    </lineage>
</organism>
<proteinExistence type="predicted"/>